<evidence type="ECO:0000313" key="1">
    <source>
        <dbReference type="EMBL" id="KAF3586076.1"/>
    </source>
</evidence>
<protein>
    <submittedName>
        <fullName evidence="1">Uncharacterized protein</fullName>
    </submittedName>
</protein>
<dbReference type="Proteomes" id="UP000712600">
    <property type="component" value="Unassembled WGS sequence"/>
</dbReference>
<proteinExistence type="predicted"/>
<dbReference type="AlphaFoldDB" id="A0A8S9RZW2"/>
<reference evidence="1" key="1">
    <citation type="submission" date="2019-12" db="EMBL/GenBank/DDBJ databases">
        <title>Genome sequencing and annotation of Brassica cretica.</title>
        <authorList>
            <person name="Studholme D.J."/>
            <person name="Sarris P."/>
        </authorList>
    </citation>
    <scope>NUCLEOTIDE SEQUENCE</scope>
    <source>
        <strain evidence="1">PFS-109/04</strain>
        <tissue evidence="1">Leaf</tissue>
    </source>
</reference>
<evidence type="ECO:0000313" key="2">
    <source>
        <dbReference type="Proteomes" id="UP000712600"/>
    </source>
</evidence>
<accession>A0A8S9RZW2</accession>
<comment type="caution">
    <text evidence="1">The sequence shown here is derived from an EMBL/GenBank/DDBJ whole genome shotgun (WGS) entry which is preliminary data.</text>
</comment>
<name>A0A8S9RZW2_BRACR</name>
<organism evidence="1 2">
    <name type="scientific">Brassica cretica</name>
    <name type="common">Mustard</name>
    <dbReference type="NCBI Taxonomy" id="69181"/>
    <lineage>
        <taxon>Eukaryota</taxon>
        <taxon>Viridiplantae</taxon>
        <taxon>Streptophyta</taxon>
        <taxon>Embryophyta</taxon>
        <taxon>Tracheophyta</taxon>
        <taxon>Spermatophyta</taxon>
        <taxon>Magnoliopsida</taxon>
        <taxon>eudicotyledons</taxon>
        <taxon>Gunneridae</taxon>
        <taxon>Pentapetalae</taxon>
        <taxon>rosids</taxon>
        <taxon>malvids</taxon>
        <taxon>Brassicales</taxon>
        <taxon>Brassicaceae</taxon>
        <taxon>Brassiceae</taxon>
        <taxon>Brassica</taxon>
    </lineage>
</organism>
<gene>
    <name evidence="1" type="ORF">F2Q69_00032565</name>
</gene>
<dbReference type="EMBL" id="QGKX02000088">
    <property type="protein sequence ID" value="KAF3586076.1"/>
    <property type="molecule type" value="Genomic_DNA"/>
</dbReference>
<sequence>MFNQESRVLDPRKSQSIAFLLSTLDLSTYDVTMKRLELSFLRVYHLGDDLGDINGGFKQHWSCVQRCNAFLFSPFARPPKSRLHSVLHLEQFLIAKNWGKQSMTLLLRQTWHQSPLTENREPCSGSVNIYQQTGKALSNDTSNK</sequence>